<evidence type="ECO:0000313" key="2">
    <source>
        <dbReference type="Proteomes" id="UP001176940"/>
    </source>
</evidence>
<feature type="non-terminal residue" evidence="1">
    <location>
        <position position="1"/>
    </location>
</feature>
<keyword evidence="2" id="KW-1185">Reference proteome</keyword>
<dbReference type="PANTHER" id="PTHR21301:SF12">
    <property type="match status" value="1"/>
</dbReference>
<gene>
    <name evidence="1" type="ORF">RIMI_LOCUS19006693</name>
</gene>
<organism evidence="1 2">
    <name type="scientific">Ranitomeya imitator</name>
    <name type="common">mimic poison frog</name>
    <dbReference type="NCBI Taxonomy" id="111125"/>
    <lineage>
        <taxon>Eukaryota</taxon>
        <taxon>Metazoa</taxon>
        <taxon>Chordata</taxon>
        <taxon>Craniata</taxon>
        <taxon>Vertebrata</taxon>
        <taxon>Euteleostomi</taxon>
        <taxon>Amphibia</taxon>
        <taxon>Batrachia</taxon>
        <taxon>Anura</taxon>
        <taxon>Neobatrachia</taxon>
        <taxon>Hyloidea</taxon>
        <taxon>Dendrobatidae</taxon>
        <taxon>Dendrobatinae</taxon>
        <taxon>Ranitomeya</taxon>
    </lineage>
</organism>
<sequence>RDNVEKPMDKTNPYDWWLEAFYRDSIMSRPLAFSKLRQDMEGGRLNFSPNLSPLDFQALQYLRNDRDIMIKPAEKGGAIVFMNRTDYLKIIYAKLTSDPTSTIRDLIKNVFDTYWDKGVIDNKTQDFLTKTDPICPVFYILPKVHKNLEHPPGRPIVASIGSILSPFLEKILTPLIRKLPSFLLDTGDFLHEIQQLGVIPRDSLLVSLDVKDLYISIPHLRGNRHLLTNLKGTCHPVFSD</sequence>
<dbReference type="EMBL" id="CAUEEQ010059537">
    <property type="protein sequence ID" value="CAJ0964245.1"/>
    <property type="molecule type" value="Genomic_DNA"/>
</dbReference>
<dbReference type="Proteomes" id="UP001176940">
    <property type="component" value="Unassembled WGS sequence"/>
</dbReference>
<comment type="caution">
    <text evidence="1">The sequence shown here is derived from an EMBL/GenBank/DDBJ whole genome shotgun (WGS) entry which is preliminary data.</text>
</comment>
<proteinExistence type="predicted"/>
<accession>A0ABN9MDH1</accession>
<protein>
    <submittedName>
        <fullName evidence="1">Uncharacterized protein</fullName>
    </submittedName>
</protein>
<reference evidence="1" key="1">
    <citation type="submission" date="2023-07" db="EMBL/GenBank/DDBJ databases">
        <authorList>
            <person name="Stuckert A."/>
        </authorList>
    </citation>
    <scope>NUCLEOTIDE SEQUENCE</scope>
</reference>
<evidence type="ECO:0000313" key="1">
    <source>
        <dbReference type="EMBL" id="CAJ0964245.1"/>
    </source>
</evidence>
<name>A0ABN9MDH1_9NEOB</name>
<dbReference type="PANTHER" id="PTHR21301">
    <property type="entry name" value="REVERSE TRANSCRIPTASE"/>
    <property type="match status" value="1"/>
</dbReference>